<sequence length="272" mass="29354">MRSLTKAKVRRKTSSKASPRARTKRPKGAEPTVRRRVITLAALVLALVGGLVFLFFFSAAFVVKDVRVTGVEGELAESVQRLAQVPNGRPLARVSEGRVSERVLQDLRVAGVSVDSDWTDLVVTLSATPREPALVLRQGGSTWLSDVGGVVYDEVEKPSNKLPSVTVPTRPTELGEGTVQGLVELWRTRPDPAELEGELSTPRLDKNGMVSMTVDGLTILWGEPVEAEKKWQIIRALVAQESIDPQGGVKQTIDVSLPGTPVVTGIPEAPRG</sequence>
<feature type="region of interest" description="Disordered" evidence="6">
    <location>
        <begin position="1"/>
        <end position="30"/>
    </location>
</feature>
<keyword evidence="2 7" id="KW-0132">Cell division</keyword>
<dbReference type="InterPro" id="IPR050487">
    <property type="entry name" value="FtsQ_DivIB"/>
</dbReference>
<keyword evidence="5" id="KW-0131">Cell cycle</keyword>
<organism evidence="7 8">
    <name type="scientific">Ornithinimicrobium cerasi</name>
    <dbReference type="NCBI Taxonomy" id="2248773"/>
    <lineage>
        <taxon>Bacteria</taxon>
        <taxon>Bacillati</taxon>
        <taxon>Actinomycetota</taxon>
        <taxon>Actinomycetes</taxon>
        <taxon>Micrococcales</taxon>
        <taxon>Ornithinimicrobiaceae</taxon>
        <taxon>Ornithinimicrobium</taxon>
    </lineage>
</organism>
<evidence type="ECO:0000313" key="8">
    <source>
        <dbReference type="Proteomes" id="UP000219688"/>
    </source>
</evidence>
<accession>A0A285VD71</accession>
<keyword evidence="1" id="KW-1003">Cell membrane</keyword>
<evidence type="ECO:0000256" key="2">
    <source>
        <dbReference type="ARBA" id="ARBA00022618"/>
    </source>
</evidence>
<evidence type="ECO:0000256" key="6">
    <source>
        <dbReference type="SAM" id="MobiDB-lite"/>
    </source>
</evidence>
<feature type="compositionally biased region" description="Basic residues" evidence="6">
    <location>
        <begin position="1"/>
        <end position="26"/>
    </location>
</feature>
<name>A0A285VD71_9MICO</name>
<keyword evidence="3" id="KW-0812">Transmembrane</keyword>
<keyword evidence="8" id="KW-1185">Reference proteome</keyword>
<keyword evidence="4" id="KW-1133">Transmembrane helix</keyword>
<dbReference type="AlphaFoldDB" id="A0A285VD71"/>
<protein>
    <submittedName>
        <fullName evidence="7">Cell division septal protein FtsQ</fullName>
    </submittedName>
</protein>
<evidence type="ECO:0000256" key="5">
    <source>
        <dbReference type="ARBA" id="ARBA00023306"/>
    </source>
</evidence>
<dbReference type="GO" id="GO:0051301">
    <property type="term" value="P:cell division"/>
    <property type="evidence" value="ECO:0007669"/>
    <property type="project" value="UniProtKB-KW"/>
</dbReference>
<reference evidence="8" key="1">
    <citation type="submission" date="2017-08" db="EMBL/GenBank/DDBJ databases">
        <authorList>
            <person name="Varghese N."/>
            <person name="Submissions S."/>
        </authorList>
    </citation>
    <scope>NUCLEOTIDE SEQUENCE [LARGE SCALE GENOMIC DNA]</scope>
    <source>
        <strain evidence="8">USBA17B2</strain>
    </source>
</reference>
<evidence type="ECO:0000256" key="1">
    <source>
        <dbReference type="ARBA" id="ARBA00022475"/>
    </source>
</evidence>
<evidence type="ECO:0000256" key="4">
    <source>
        <dbReference type="ARBA" id="ARBA00022989"/>
    </source>
</evidence>
<evidence type="ECO:0000256" key="3">
    <source>
        <dbReference type="ARBA" id="ARBA00022692"/>
    </source>
</evidence>
<dbReference type="RefSeq" id="WP_141401376.1">
    <property type="nucleotide sequence ID" value="NZ_OBQK01000001.1"/>
</dbReference>
<dbReference type="PANTHER" id="PTHR37820">
    <property type="entry name" value="CELL DIVISION PROTEIN DIVIB"/>
    <property type="match status" value="1"/>
</dbReference>
<proteinExistence type="predicted"/>
<evidence type="ECO:0000313" key="7">
    <source>
        <dbReference type="EMBL" id="SOC51933.1"/>
    </source>
</evidence>
<dbReference type="Proteomes" id="UP000219688">
    <property type="component" value="Unassembled WGS sequence"/>
</dbReference>
<dbReference type="GO" id="GO:0005886">
    <property type="term" value="C:plasma membrane"/>
    <property type="evidence" value="ECO:0007669"/>
    <property type="project" value="TreeGrafter"/>
</dbReference>
<dbReference type="PANTHER" id="PTHR37820:SF1">
    <property type="entry name" value="CELL DIVISION PROTEIN FTSQ"/>
    <property type="match status" value="1"/>
</dbReference>
<keyword evidence="4" id="KW-0472">Membrane</keyword>
<dbReference type="EMBL" id="OBQK01000001">
    <property type="protein sequence ID" value="SOC51933.1"/>
    <property type="molecule type" value="Genomic_DNA"/>
</dbReference>
<gene>
    <name evidence="7" type="ORF">SAMN05421879_101358</name>
</gene>